<gene>
    <name evidence="6" type="ORF">RC74_10260</name>
</gene>
<dbReference type="Pfam" id="PF01037">
    <property type="entry name" value="AsnC_trans_reg"/>
    <property type="match status" value="1"/>
</dbReference>
<dbReference type="InterPro" id="IPR019885">
    <property type="entry name" value="Tscrpt_reg_HTH_AsnC-type_CS"/>
</dbReference>
<dbReference type="CDD" id="cd00090">
    <property type="entry name" value="HTH_ARSR"/>
    <property type="match status" value="1"/>
</dbReference>
<evidence type="ECO:0000256" key="2">
    <source>
        <dbReference type="ARBA" id="ARBA00023125"/>
    </source>
</evidence>
<accession>A0A126UZX9</accession>
<dbReference type="GO" id="GO:0043565">
    <property type="term" value="F:sequence-specific DNA binding"/>
    <property type="evidence" value="ECO:0007669"/>
    <property type="project" value="InterPro"/>
</dbReference>
<dbReference type="PANTHER" id="PTHR30154:SF0">
    <property type="entry name" value="LEUCINE-RESPONSIVE REGULATORY PROTEIN"/>
    <property type="match status" value="1"/>
</dbReference>
<reference evidence="6 7" key="1">
    <citation type="submission" date="2016-02" db="EMBL/GenBank/DDBJ databases">
        <title>Complete genome sequence of Halocynthiibacter arcticus PAMC 20958t from arctic marine sediment.</title>
        <authorList>
            <person name="Lee Y.M."/>
            <person name="Baek K."/>
            <person name="Lee H.K."/>
            <person name="Shin S.C."/>
        </authorList>
    </citation>
    <scope>NUCLEOTIDE SEQUENCE [LARGE SCALE GENOMIC DNA]</scope>
    <source>
        <strain evidence="6">PAMC 20958</strain>
    </source>
</reference>
<dbReference type="SUPFAM" id="SSF54909">
    <property type="entry name" value="Dimeric alpha+beta barrel"/>
    <property type="match status" value="1"/>
</dbReference>
<dbReference type="InterPro" id="IPR011991">
    <property type="entry name" value="ArsR-like_HTH"/>
</dbReference>
<dbReference type="SMART" id="SM00344">
    <property type="entry name" value="HTH_ASNC"/>
    <property type="match status" value="1"/>
</dbReference>
<feature type="domain" description="HTH asnC-type" evidence="5">
    <location>
        <begin position="9"/>
        <end position="70"/>
    </location>
</feature>
<dbReference type="InterPro" id="IPR000485">
    <property type="entry name" value="AsnC-type_HTH_dom"/>
</dbReference>
<organism evidence="6 7">
    <name type="scientific">Falsihalocynthiibacter arcticus</name>
    <dbReference type="NCBI Taxonomy" id="1579316"/>
    <lineage>
        <taxon>Bacteria</taxon>
        <taxon>Pseudomonadati</taxon>
        <taxon>Pseudomonadota</taxon>
        <taxon>Alphaproteobacteria</taxon>
        <taxon>Rhodobacterales</taxon>
        <taxon>Roseobacteraceae</taxon>
        <taxon>Falsihalocynthiibacter</taxon>
    </lineage>
</organism>
<dbReference type="Proteomes" id="UP000070371">
    <property type="component" value="Chromosome"/>
</dbReference>
<keyword evidence="3" id="KW-0010">Activator</keyword>
<dbReference type="PRINTS" id="PR00033">
    <property type="entry name" value="HTHASNC"/>
</dbReference>
<dbReference type="GO" id="GO:0043200">
    <property type="term" value="P:response to amino acid"/>
    <property type="evidence" value="ECO:0007669"/>
    <property type="project" value="TreeGrafter"/>
</dbReference>
<evidence type="ECO:0000313" key="7">
    <source>
        <dbReference type="Proteomes" id="UP000070371"/>
    </source>
</evidence>
<dbReference type="STRING" id="1579316.RC74_10260"/>
<evidence type="ECO:0000313" key="6">
    <source>
        <dbReference type="EMBL" id="AML51594.1"/>
    </source>
</evidence>
<dbReference type="InterPro" id="IPR011008">
    <property type="entry name" value="Dimeric_a/b-barrel"/>
</dbReference>
<evidence type="ECO:0000256" key="1">
    <source>
        <dbReference type="ARBA" id="ARBA00023015"/>
    </source>
</evidence>
<dbReference type="Gene3D" id="3.30.70.920">
    <property type="match status" value="1"/>
</dbReference>
<dbReference type="PANTHER" id="PTHR30154">
    <property type="entry name" value="LEUCINE-RESPONSIVE REGULATORY PROTEIN"/>
    <property type="match status" value="1"/>
</dbReference>
<name>A0A126UZX9_9RHOB</name>
<sequence length="164" mass="18466">MLAVILGDLDSFDSLILRLLSRNGRLSVTDLAREIGLSKTPTQVRLKRLEVEGYITGYQAIIDPIRLGRDHVAFVEVRLTDTRESALKMFNLAAQKVSEIEECHMLASQFDYLLKVRTQNMQDFRKVLGEDISALPFVAHTSTHVAMETVKEGGQWSSEINAVF</sequence>
<dbReference type="InterPro" id="IPR036390">
    <property type="entry name" value="WH_DNA-bd_sf"/>
</dbReference>
<keyword evidence="2" id="KW-0238">DNA-binding</keyword>
<keyword evidence="7" id="KW-1185">Reference proteome</keyword>
<dbReference type="GO" id="GO:0006355">
    <property type="term" value="P:regulation of DNA-templated transcription"/>
    <property type="evidence" value="ECO:0007669"/>
    <property type="project" value="UniProtKB-ARBA"/>
</dbReference>
<evidence type="ECO:0000259" key="5">
    <source>
        <dbReference type="PROSITE" id="PS50956"/>
    </source>
</evidence>
<protein>
    <submittedName>
        <fullName evidence="6">ArsR family transcriptional regulator</fullName>
    </submittedName>
</protein>
<dbReference type="Pfam" id="PF13412">
    <property type="entry name" value="HTH_24"/>
    <property type="match status" value="1"/>
</dbReference>
<dbReference type="EMBL" id="CP014327">
    <property type="protein sequence ID" value="AML51594.1"/>
    <property type="molecule type" value="Genomic_DNA"/>
</dbReference>
<keyword evidence="4" id="KW-0804">Transcription</keyword>
<dbReference type="AlphaFoldDB" id="A0A126UZX9"/>
<keyword evidence="1" id="KW-0805">Transcription regulation</keyword>
<evidence type="ECO:0000256" key="3">
    <source>
        <dbReference type="ARBA" id="ARBA00023159"/>
    </source>
</evidence>
<evidence type="ECO:0000256" key="4">
    <source>
        <dbReference type="ARBA" id="ARBA00023163"/>
    </source>
</evidence>
<proteinExistence type="predicted"/>
<dbReference type="PROSITE" id="PS50956">
    <property type="entry name" value="HTH_ASNC_2"/>
    <property type="match status" value="1"/>
</dbReference>
<dbReference type="InterPro" id="IPR019888">
    <property type="entry name" value="Tscrpt_reg_AsnC-like"/>
</dbReference>
<dbReference type="GO" id="GO:0005829">
    <property type="term" value="C:cytosol"/>
    <property type="evidence" value="ECO:0007669"/>
    <property type="project" value="TreeGrafter"/>
</dbReference>
<dbReference type="InterPro" id="IPR036388">
    <property type="entry name" value="WH-like_DNA-bd_sf"/>
</dbReference>
<dbReference type="SUPFAM" id="SSF46785">
    <property type="entry name" value="Winged helix' DNA-binding domain"/>
    <property type="match status" value="1"/>
</dbReference>
<dbReference type="InterPro" id="IPR019887">
    <property type="entry name" value="Tscrpt_reg_AsnC/Lrp_C"/>
</dbReference>
<dbReference type="PROSITE" id="PS00519">
    <property type="entry name" value="HTH_ASNC_1"/>
    <property type="match status" value="1"/>
</dbReference>
<dbReference type="KEGG" id="hat:RC74_10260"/>
<dbReference type="Gene3D" id="1.10.10.10">
    <property type="entry name" value="Winged helix-like DNA-binding domain superfamily/Winged helix DNA-binding domain"/>
    <property type="match status" value="1"/>
</dbReference>